<evidence type="ECO:0000313" key="2">
    <source>
        <dbReference type="EMBL" id="CAD9825496.1"/>
    </source>
</evidence>
<dbReference type="EMBL" id="HBHQ01025650">
    <property type="protein sequence ID" value="CAD9825496.1"/>
    <property type="molecule type" value="Transcribed_RNA"/>
</dbReference>
<protein>
    <submittedName>
        <fullName evidence="2">Uncharacterized protein</fullName>
    </submittedName>
</protein>
<feature type="compositionally biased region" description="Basic and acidic residues" evidence="1">
    <location>
        <begin position="18"/>
        <end position="51"/>
    </location>
</feature>
<dbReference type="InterPro" id="IPR016024">
    <property type="entry name" value="ARM-type_fold"/>
</dbReference>
<dbReference type="InterPro" id="IPR011989">
    <property type="entry name" value="ARM-like"/>
</dbReference>
<accession>A0A7S2UNS6</accession>
<dbReference type="AlphaFoldDB" id="A0A7S2UNS6"/>
<proteinExistence type="predicted"/>
<evidence type="ECO:0000256" key="1">
    <source>
        <dbReference type="SAM" id="MobiDB-lite"/>
    </source>
</evidence>
<dbReference type="SUPFAM" id="SSF48371">
    <property type="entry name" value="ARM repeat"/>
    <property type="match status" value="1"/>
</dbReference>
<feature type="region of interest" description="Disordered" evidence="1">
    <location>
        <begin position="1"/>
        <end position="51"/>
    </location>
</feature>
<name>A0A7S2UNS6_9STRA</name>
<dbReference type="Gene3D" id="1.25.10.10">
    <property type="entry name" value="Leucine-rich Repeat Variant"/>
    <property type="match status" value="1"/>
</dbReference>
<reference evidence="2" key="1">
    <citation type="submission" date="2021-01" db="EMBL/GenBank/DDBJ databases">
        <authorList>
            <person name="Corre E."/>
            <person name="Pelletier E."/>
            <person name="Niang G."/>
            <person name="Scheremetjew M."/>
            <person name="Finn R."/>
            <person name="Kale V."/>
            <person name="Holt S."/>
            <person name="Cochrane G."/>
            <person name="Meng A."/>
            <person name="Brown T."/>
            <person name="Cohen L."/>
        </authorList>
    </citation>
    <scope>NUCLEOTIDE SEQUENCE</scope>
    <source>
        <strain evidence="2">CCMP2084</strain>
    </source>
</reference>
<feature type="compositionally biased region" description="Polar residues" evidence="1">
    <location>
        <begin position="7"/>
        <end position="17"/>
    </location>
</feature>
<organism evidence="2">
    <name type="scientific">Attheya septentrionalis</name>
    <dbReference type="NCBI Taxonomy" id="420275"/>
    <lineage>
        <taxon>Eukaryota</taxon>
        <taxon>Sar</taxon>
        <taxon>Stramenopiles</taxon>
        <taxon>Ochrophyta</taxon>
        <taxon>Bacillariophyta</taxon>
        <taxon>Coscinodiscophyceae</taxon>
        <taxon>Chaetocerotophycidae</taxon>
        <taxon>Chaetocerotales</taxon>
        <taxon>Attheyaceae</taxon>
        <taxon>Attheya</taxon>
    </lineage>
</organism>
<gene>
    <name evidence="2" type="ORF">ASEP1449_LOCUS17330</name>
</gene>
<sequence length="386" mass="42980">MFPQDPMAQSRSVGQSTSEKEDRRQPEKDDKIAGDKDDARERDSDAREEVVDQRSSHKLWLTVMDRIDPRTCLRGTSGTKMEPELVETVPVILQQIEDELQRVEALKQLYRLTDRSHKHNRVPIVCTTKWNVLLSLIHCLRVDVLGASDDRRLACLALNNLSIPFENKAVMILGSEATNLLCALLSVIQSGHPESYLCCICLMNLTFLEDAVQPVLYFSPSSYNLRASGGPLDNPFSLLRTIETMLRMYSPFILSKVVSVEGEAVRWATGLIRNAVKKEKNASLIAKTEIPALVVGNIRNSPHPVGAWTRDSLEDLSLLVMCSMSRFSDSKKVLNAVGACEAVERVIGLGGIHDFRATVIQSSLQEADDNSLRLLPTGDAHDSYHV</sequence>